<dbReference type="PANTHER" id="PTHR30183:SF3">
    <property type="entry name" value="MOLYBDENUM TRANSPORT SYSTEM PERMEASE PROTEIN MODB"/>
    <property type="match status" value="1"/>
</dbReference>
<evidence type="ECO:0000256" key="2">
    <source>
        <dbReference type="ARBA" id="ARBA00004429"/>
    </source>
</evidence>
<dbReference type="AlphaFoldDB" id="A0A2S8GIL5"/>
<evidence type="ECO:0000259" key="13">
    <source>
        <dbReference type="PROSITE" id="PS50928"/>
    </source>
</evidence>
<dbReference type="NCBIfam" id="TIGR02141">
    <property type="entry name" value="modB_ABC"/>
    <property type="match status" value="1"/>
</dbReference>
<feature type="transmembrane region" description="Helical" evidence="11">
    <location>
        <begin position="6"/>
        <end position="35"/>
    </location>
</feature>
<dbReference type="GO" id="GO:0015098">
    <property type="term" value="F:molybdate ion transmembrane transporter activity"/>
    <property type="evidence" value="ECO:0007669"/>
    <property type="project" value="UniProtKB-UniRule"/>
</dbReference>
<evidence type="ECO:0000256" key="12">
    <source>
        <dbReference type="RuleBase" id="RU365097"/>
    </source>
</evidence>
<feature type="transmembrane region" description="Helical" evidence="11">
    <location>
        <begin position="196"/>
        <end position="217"/>
    </location>
</feature>
<keyword evidence="9 11" id="KW-1133">Transmembrane helix</keyword>
<comment type="caution">
    <text evidence="12">Lacks conserved residue(s) required for the propagation of feature annotation.</text>
</comment>
<feature type="transmembrane region" description="Helical" evidence="11">
    <location>
        <begin position="47"/>
        <end position="68"/>
    </location>
</feature>
<comment type="function">
    <text evidence="1 12">Part of the binding-protein-dependent transport system for molybdenum; probably responsible for the translocation of the substrate across the membrane.</text>
</comment>
<dbReference type="GO" id="GO:0005886">
    <property type="term" value="C:plasma membrane"/>
    <property type="evidence" value="ECO:0007669"/>
    <property type="project" value="UniProtKB-SubCell"/>
</dbReference>
<dbReference type="PROSITE" id="PS50928">
    <property type="entry name" value="ABC_TM1"/>
    <property type="match status" value="1"/>
</dbReference>
<keyword evidence="6 12" id="KW-0500">Molybdenum</keyword>
<protein>
    <recommendedName>
        <fullName evidence="12">Molybdenum transport system permease</fullName>
    </recommendedName>
</protein>
<accession>A0A2S8GIL5</accession>
<sequence>MTPGDWSAIAVSLKVALAAVVCSLPLGVAAGWLLARKRFPGKLILETCVNLPLVMPPVVTGYLLLIAFGRHGPIGSWLDQWLGVQLVFDWKGAALAAAVVSFPLLVRSIRSAIAGVDVRLEDAARTLGAGPWDLFFTITLPLARRGVIAGAVLAFARALGEFGATIMIAGNIAGETRTIPLMIYSQLETPGGERNIVLLIAASILISAAALLVSEYLERRVEPNAP</sequence>
<evidence type="ECO:0000256" key="5">
    <source>
        <dbReference type="ARBA" id="ARBA00022475"/>
    </source>
</evidence>
<dbReference type="NCBIfam" id="NF006939">
    <property type="entry name" value="PRK09421.1"/>
    <property type="match status" value="1"/>
</dbReference>
<keyword evidence="10 11" id="KW-0472">Membrane</keyword>
<organism evidence="14 15">
    <name type="scientific">Blastopirellula marina</name>
    <dbReference type="NCBI Taxonomy" id="124"/>
    <lineage>
        <taxon>Bacteria</taxon>
        <taxon>Pseudomonadati</taxon>
        <taxon>Planctomycetota</taxon>
        <taxon>Planctomycetia</taxon>
        <taxon>Pirellulales</taxon>
        <taxon>Pirellulaceae</taxon>
        <taxon>Blastopirellula</taxon>
    </lineage>
</organism>
<dbReference type="Pfam" id="PF00528">
    <property type="entry name" value="BPD_transp_1"/>
    <property type="match status" value="1"/>
</dbReference>
<dbReference type="PANTHER" id="PTHR30183">
    <property type="entry name" value="MOLYBDENUM TRANSPORT SYSTEM PERMEASE PROTEIN MODB"/>
    <property type="match status" value="1"/>
</dbReference>
<keyword evidence="7" id="KW-0997">Cell inner membrane</keyword>
<dbReference type="OrthoDB" id="9795403at2"/>
<evidence type="ECO:0000256" key="4">
    <source>
        <dbReference type="ARBA" id="ARBA00022448"/>
    </source>
</evidence>
<dbReference type="EMBL" id="PUHZ01000020">
    <property type="protein sequence ID" value="PQO44289.1"/>
    <property type="molecule type" value="Genomic_DNA"/>
</dbReference>
<proteinExistence type="inferred from homology"/>
<feature type="domain" description="ABC transmembrane type-1" evidence="13">
    <location>
        <begin position="9"/>
        <end position="217"/>
    </location>
</feature>
<evidence type="ECO:0000313" key="14">
    <source>
        <dbReference type="EMBL" id="PQO44289.1"/>
    </source>
</evidence>
<comment type="caution">
    <text evidence="14">The sequence shown here is derived from an EMBL/GenBank/DDBJ whole genome shotgun (WGS) entry which is preliminary data.</text>
</comment>
<name>A0A2S8GIL5_9BACT</name>
<dbReference type="InterPro" id="IPR000515">
    <property type="entry name" value="MetI-like"/>
</dbReference>
<dbReference type="InterPro" id="IPR049783">
    <property type="entry name" value="ABC_perm_TupB-like"/>
</dbReference>
<evidence type="ECO:0000313" key="15">
    <source>
        <dbReference type="Proteomes" id="UP000237819"/>
    </source>
</evidence>
<dbReference type="CDD" id="cd06261">
    <property type="entry name" value="TM_PBP2"/>
    <property type="match status" value="1"/>
</dbReference>
<comment type="subcellular location">
    <subcellularLocation>
        <location evidence="2">Cell inner membrane</location>
        <topology evidence="2">Multi-pass membrane protein</topology>
    </subcellularLocation>
    <subcellularLocation>
        <location evidence="11">Cell membrane</location>
        <topology evidence="11">Multi-pass membrane protein</topology>
    </subcellularLocation>
</comment>
<comment type="similarity">
    <text evidence="3 12">Belongs to the binding-protein-dependent transport system permease family. CysTW subfamily.</text>
</comment>
<evidence type="ECO:0000256" key="3">
    <source>
        <dbReference type="ARBA" id="ARBA00007069"/>
    </source>
</evidence>
<evidence type="ECO:0000256" key="8">
    <source>
        <dbReference type="ARBA" id="ARBA00022692"/>
    </source>
</evidence>
<evidence type="ECO:0000256" key="9">
    <source>
        <dbReference type="ARBA" id="ARBA00022989"/>
    </source>
</evidence>
<dbReference type="FunFam" id="1.10.3720.10:FF:000018">
    <property type="entry name" value="Molybdenum transport system permease"/>
    <property type="match status" value="1"/>
</dbReference>
<feature type="transmembrane region" description="Helical" evidence="11">
    <location>
        <begin position="88"/>
        <end position="106"/>
    </location>
</feature>
<dbReference type="InterPro" id="IPR011867">
    <property type="entry name" value="ModB_ABC"/>
</dbReference>
<evidence type="ECO:0000256" key="7">
    <source>
        <dbReference type="ARBA" id="ARBA00022519"/>
    </source>
</evidence>
<evidence type="ECO:0000256" key="1">
    <source>
        <dbReference type="ARBA" id="ARBA00002949"/>
    </source>
</evidence>
<dbReference type="SUPFAM" id="SSF161098">
    <property type="entry name" value="MetI-like"/>
    <property type="match status" value="1"/>
</dbReference>
<evidence type="ECO:0000256" key="11">
    <source>
        <dbReference type="RuleBase" id="RU363032"/>
    </source>
</evidence>
<reference evidence="14 15" key="1">
    <citation type="submission" date="2018-02" db="EMBL/GenBank/DDBJ databases">
        <title>Comparative genomes isolates from brazilian mangrove.</title>
        <authorList>
            <person name="Araujo J.E."/>
            <person name="Taketani R.G."/>
            <person name="Silva M.C.P."/>
            <person name="Loureco M.V."/>
            <person name="Andreote F.D."/>
        </authorList>
    </citation>
    <scope>NUCLEOTIDE SEQUENCE [LARGE SCALE GENOMIC DNA]</scope>
    <source>
        <strain evidence="14 15">Nap-Phe MGV</strain>
    </source>
</reference>
<dbReference type="Gene3D" id="1.10.3720.10">
    <property type="entry name" value="MetI-like"/>
    <property type="match status" value="1"/>
</dbReference>
<dbReference type="RefSeq" id="WP_105337258.1">
    <property type="nucleotide sequence ID" value="NZ_PUHZ01000020.1"/>
</dbReference>
<keyword evidence="4 11" id="KW-0813">Transport</keyword>
<evidence type="ECO:0000256" key="10">
    <source>
        <dbReference type="ARBA" id="ARBA00023136"/>
    </source>
</evidence>
<dbReference type="Proteomes" id="UP000237819">
    <property type="component" value="Unassembled WGS sequence"/>
</dbReference>
<evidence type="ECO:0000256" key="6">
    <source>
        <dbReference type="ARBA" id="ARBA00022505"/>
    </source>
</evidence>
<keyword evidence="8 11" id="KW-0812">Transmembrane</keyword>
<dbReference type="NCBIfam" id="NF038017">
    <property type="entry name" value="ABC_perm1"/>
    <property type="match status" value="1"/>
</dbReference>
<keyword evidence="5 12" id="KW-1003">Cell membrane</keyword>
<dbReference type="InterPro" id="IPR035906">
    <property type="entry name" value="MetI-like_sf"/>
</dbReference>
<gene>
    <name evidence="14" type="ORF">C5Y93_20215</name>
</gene>